<evidence type="ECO:0000313" key="2">
    <source>
        <dbReference type="Proteomes" id="UP000002274"/>
    </source>
</evidence>
<dbReference type="HOGENOM" id="CLU_3315233_0_0_3"/>
<organism evidence="1 2">
    <name type="scientific">Prochlorococcus marinus (strain MIT 9303)</name>
    <dbReference type="NCBI Taxonomy" id="59922"/>
    <lineage>
        <taxon>Bacteria</taxon>
        <taxon>Bacillati</taxon>
        <taxon>Cyanobacteriota</taxon>
        <taxon>Cyanophyceae</taxon>
        <taxon>Synechococcales</taxon>
        <taxon>Prochlorococcaceae</taxon>
        <taxon>Prochlorococcus</taxon>
    </lineage>
</organism>
<evidence type="ECO:0000313" key="1">
    <source>
        <dbReference type="EMBL" id="ABM79438.1"/>
    </source>
</evidence>
<dbReference type="AlphaFoldDB" id="A2CD78"/>
<accession>A2CD78</accession>
<dbReference type="EMBL" id="CP000554">
    <property type="protein sequence ID" value="ABM79438.1"/>
    <property type="molecule type" value="Genomic_DNA"/>
</dbReference>
<proteinExistence type="predicted"/>
<dbReference type="KEGG" id="pmf:P9303_27081"/>
<gene>
    <name evidence="1" type="ordered locus">P9303_27081</name>
</gene>
<name>A2CD78_PROM3</name>
<sequence>MTVYRGFMPDNVRALGVCVSLRGRAHGLDVDWAAILHSA</sequence>
<reference evidence="1 2" key="1">
    <citation type="journal article" date="2007" name="PLoS Genet.">
        <title>Patterns and implications of gene gain and loss in the evolution of Prochlorococcus.</title>
        <authorList>
            <person name="Kettler G.C."/>
            <person name="Martiny A.C."/>
            <person name="Huang K."/>
            <person name="Zucker J."/>
            <person name="Coleman M.L."/>
            <person name="Rodrigue S."/>
            <person name="Chen F."/>
            <person name="Lapidus A."/>
            <person name="Ferriera S."/>
            <person name="Johnson J."/>
            <person name="Steglich C."/>
            <person name="Church G.M."/>
            <person name="Richardson P."/>
            <person name="Chisholm S.W."/>
        </authorList>
    </citation>
    <scope>NUCLEOTIDE SEQUENCE [LARGE SCALE GENOMIC DNA]</scope>
    <source>
        <strain evidence="1 2">MIT 9303</strain>
    </source>
</reference>
<protein>
    <submittedName>
        <fullName evidence="1">Uncharacterized protein</fullName>
    </submittedName>
</protein>
<dbReference type="Proteomes" id="UP000002274">
    <property type="component" value="Chromosome"/>
</dbReference>